<keyword evidence="4" id="KW-0460">Magnesium</keyword>
<evidence type="ECO:0000256" key="3">
    <source>
        <dbReference type="ARBA" id="ARBA00022723"/>
    </source>
</evidence>
<dbReference type="CDD" id="cd03487">
    <property type="entry name" value="RT_Bac_retron_II"/>
    <property type="match status" value="1"/>
</dbReference>
<dbReference type="InterPro" id="IPR000123">
    <property type="entry name" value="Reverse_transcriptase_msDNA"/>
</dbReference>
<reference evidence="7 8" key="1">
    <citation type="journal article" date="2014" name="Int. J. Syst. Evol. Microbiol.">
        <title>Celeribacter indicus sp. nov., a polycyclic aromatic hydrocarbon-degrading bacterium from deep-sea sediment and reclassification of Huaishuia halophila as Celeribacter halophilus comb. nov.</title>
        <authorList>
            <person name="Lai Q."/>
            <person name="Cao J."/>
            <person name="Yuan J."/>
            <person name="Li F."/>
            <person name="Shao Z."/>
        </authorList>
    </citation>
    <scope>NUCLEOTIDE SEQUENCE [LARGE SCALE GENOMIC DNA]</scope>
    <source>
        <strain evidence="7">P73</strain>
        <plasmid evidence="8">Plasmid pP73B</plasmid>
    </source>
</reference>
<sequence>MTKRRDKSYALDQCALYRCSTRKKLFKLLQTSSEKFAELKAAPDLYKPLRKKKKDGTFRPVLAPRGDLKRIQRRIGELLLRVKTPDYLMSPVRGRSNIDNAARHRGAAAFHLLDIEDFYPSCTASKVAWFFGKYLGCPPDVVKVLLDLTTLNGVLPAGSPASPSLAFWAYADMWDEIDQLTRDAGCQVSVYVDDITVSGQNVPGMLVHAIKERLAHHGHSFKASKEIGQINAPVVVTGVVVRDQTLLMPNVQHLERHKLRAEIAKLPEGYEKAKKMASLMGREGTEQQILARNQAH</sequence>
<evidence type="ECO:0000256" key="4">
    <source>
        <dbReference type="ARBA" id="ARBA00022842"/>
    </source>
</evidence>
<protein>
    <recommendedName>
        <fullName evidence="6">Reverse transcriptase domain-containing protein</fullName>
    </recommendedName>
</protein>
<dbReference type="PRINTS" id="PR00866">
    <property type="entry name" value="RNADNAPOLMS"/>
</dbReference>
<dbReference type="AlphaFoldDB" id="A0A0B5E216"/>
<dbReference type="GO" id="GO:0046872">
    <property type="term" value="F:metal ion binding"/>
    <property type="evidence" value="ECO:0007669"/>
    <property type="project" value="UniProtKB-KW"/>
</dbReference>
<evidence type="ECO:0000313" key="7">
    <source>
        <dbReference type="EMBL" id="AJE49274.1"/>
    </source>
</evidence>
<gene>
    <name evidence="7" type="ORF">P73_4559</name>
</gene>
<evidence type="ECO:0000256" key="1">
    <source>
        <dbReference type="ARBA" id="ARBA00022679"/>
    </source>
</evidence>
<dbReference type="KEGG" id="cid:P73_4559"/>
<keyword evidence="8" id="KW-1185">Reference proteome</keyword>
<keyword evidence="7" id="KW-0614">Plasmid</keyword>
<dbReference type="InterPro" id="IPR000477">
    <property type="entry name" value="RT_dom"/>
</dbReference>
<keyword evidence="3" id="KW-0479">Metal-binding</keyword>
<evidence type="ECO:0000256" key="5">
    <source>
        <dbReference type="ARBA" id="ARBA00022918"/>
    </source>
</evidence>
<geneLocation type="plasmid" evidence="7 8">
    <name>pP73B</name>
</geneLocation>
<keyword evidence="5" id="KW-0695">RNA-directed DNA polymerase</keyword>
<proteinExistence type="predicted"/>
<dbReference type="OrthoDB" id="7055795at2"/>
<name>A0A0B5E216_9RHOB</name>
<dbReference type="Proteomes" id="UP000031521">
    <property type="component" value="Plasmid pP73B"/>
</dbReference>
<organism evidence="7 8">
    <name type="scientific">Celeribacter indicus</name>
    <dbReference type="NCBI Taxonomy" id="1208324"/>
    <lineage>
        <taxon>Bacteria</taxon>
        <taxon>Pseudomonadati</taxon>
        <taxon>Pseudomonadota</taxon>
        <taxon>Alphaproteobacteria</taxon>
        <taxon>Rhodobacterales</taxon>
        <taxon>Roseobacteraceae</taxon>
        <taxon>Celeribacter</taxon>
    </lineage>
</organism>
<evidence type="ECO:0000313" key="8">
    <source>
        <dbReference type="Proteomes" id="UP000031521"/>
    </source>
</evidence>
<dbReference type="Pfam" id="PF00078">
    <property type="entry name" value="RVT_1"/>
    <property type="match status" value="1"/>
</dbReference>
<dbReference type="HOGENOM" id="CLU_028398_0_0_5"/>
<evidence type="ECO:0000256" key="2">
    <source>
        <dbReference type="ARBA" id="ARBA00022695"/>
    </source>
</evidence>
<evidence type="ECO:0000259" key="6">
    <source>
        <dbReference type="Pfam" id="PF00078"/>
    </source>
</evidence>
<feature type="domain" description="Reverse transcriptase" evidence="6">
    <location>
        <begin position="52"/>
        <end position="225"/>
    </location>
</feature>
<accession>A0A0B5E216</accession>
<keyword evidence="1" id="KW-0808">Transferase</keyword>
<keyword evidence="2" id="KW-0548">Nucleotidyltransferase</keyword>
<dbReference type="EMBL" id="CP004395">
    <property type="protein sequence ID" value="AJE49274.1"/>
    <property type="molecule type" value="Genomic_DNA"/>
</dbReference>
<dbReference type="RefSeq" id="WP_043872258.1">
    <property type="nucleotide sequence ID" value="NZ_CP004395.1"/>
</dbReference>
<dbReference type="GO" id="GO:0003723">
    <property type="term" value="F:RNA binding"/>
    <property type="evidence" value="ECO:0007669"/>
    <property type="project" value="InterPro"/>
</dbReference>
<dbReference type="GO" id="GO:0003964">
    <property type="term" value="F:RNA-directed DNA polymerase activity"/>
    <property type="evidence" value="ECO:0007669"/>
    <property type="project" value="UniProtKB-KW"/>
</dbReference>